<evidence type="ECO:0000313" key="3">
    <source>
        <dbReference type="Proteomes" id="UP000297966"/>
    </source>
</evidence>
<feature type="transmembrane region" description="Helical" evidence="1">
    <location>
        <begin position="266"/>
        <end position="286"/>
    </location>
</feature>
<dbReference type="OrthoDB" id="116741at2"/>
<evidence type="ECO:0000256" key="1">
    <source>
        <dbReference type="SAM" id="Phobius"/>
    </source>
</evidence>
<dbReference type="AlphaFoldDB" id="A0A4Y9M860"/>
<keyword evidence="1" id="KW-0472">Membrane</keyword>
<feature type="transmembrane region" description="Helical" evidence="1">
    <location>
        <begin position="425"/>
        <end position="453"/>
    </location>
</feature>
<keyword evidence="3" id="KW-1185">Reference proteome</keyword>
<evidence type="ECO:0000313" key="2">
    <source>
        <dbReference type="EMBL" id="TFV51217.1"/>
    </source>
</evidence>
<feature type="transmembrane region" description="Helical" evidence="1">
    <location>
        <begin position="392"/>
        <end position="413"/>
    </location>
</feature>
<name>A0A4Y9M860_9BRAD</name>
<keyword evidence="1" id="KW-0812">Transmembrane</keyword>
<feature type="transmembrane region" description="Helical" evidence="1">
    <location>
        <begin position="201"/>
        <end position="224"/>
    </location>
</feature>
<feature type="transmembrane region" description="Helical" evidence="1">
    <location>
        <begin position="347"/>
        <end position="371"/>
    </location>
</feature>
<reference evidence="2 3" key="1">
    <citation type="submission" date="2019-03" db="EMBL/GenBank/DDBJ databases">
        <title>Bradyrhizobium diversity isolated from nodules of Chamaecrista fasciculata.</title>
        <authorList>
            <person name="Klepa M.S."/>
            <person name="Urquiaga M.O."/>
            <person name="Hungria M."/>
            <person name="Delamuta J.R."/>
        </authorList>
    </citation>
    <scope>NUCLEOTIDE SEQUENCE [LARGE SCALE GENOMIC DNA]</scope>
    <source>
        <strain evidence="2 3">CNPSo 3448</strain>
    </source>
</reference>
<protein>
    <submittedName>
        <fullName evidence="2">Uncharacterized protein</fullName>
    </submittedName>
</protein>
<feature type="transmembrane region" description="Helical" evidence="1">
    <location>
        <begin position="306"/>
        <end position="327"/>
    </location>
</feature>
<gene>
    <name evidence="2" type="ORF">E4K65_03805</name>
</gene>
<dbReference type="EMBL" id="SPQT01000001">
    <property type="protein sequence ID" value="TFV51217.1"/>
    <property type="molecule type" value="Genomic_DNA"/>
</dbReference>
<proteinExistence type="predicted"/>
<comment type="caution">
    <text evidence="2">The sequence shown here is derived from an EMBL/GenBank/DDBJ whole genome shotgun (WGS) entry which is preliminary data.</text>
</comment>
<accession>A0A4Y9M860</accession>
<keyword evidence="1" id="KW-1133">Transmembrane helix</keyword>
<sequence length="665" mass="74460">MANYVTIITPIKSSLAGQCRDYLRRHAEPQAGMQCTGDFPFDRISTLHFASCVILEETGDFAPSLVFEAAFDGSKEDFISDLLRVAGNGIHELYQHCEGYPASGRISPELAKEYLISHDAGAHIYFSGSPGRTVGEIRGESRVRSEIVDHFVKPQRLAATAPRLYGLFAQLRSFMTDDASRRWANQPAPVPWEVKCRKLTVVAAGIAAVVLACLIGAGCDWLALKYFGCPPLLESIRTAFKVVDGYSRGTLIDLFPNSPLELPSEVFLPIGLAVIWLAVRAVELLFTSWSKHPRDQFFARRVPLHILIILRYGVLVLFAGAVLLALLPHMGALLDATTLSTWVVHVVLAFVLFLLLVALLCLQYFATCLKIMVEVKQLNGRQENWRRWRLDVVRFLMVFVLACGALIVSRYLWPIMPRHDAERVIYWGLLIAAYAVVGVIVLYGLGVALLLVARRRERKDKEQFEEPANLVARSAQNAKKYAREEGGNNRFQNHLASLTLVKPGFVHGLALRATLFFINLLSRFWFNVGALGDIPTILSARWLLIDSGRRLLFLDNYGGAWDSYLNEFIDMAAVKGLNAIWTNTYVEDQAGKRYSFPGTRFYFWSGAQAEQPFKAYVRESQIETIMWYSAYPTLSVVNINTSTAIRQSLSQRLAPTGVDAVVQNL</sequence>
<dbReference type="RefSeq" id="WP_135172959.1">
    <property type="nucleotide sequence ID" value="NZ_SPQT01000001.1"/>
</dbReference>
<dbReference type="Proteomes" id="UP000297966">
    <property type="component" value="Unassembled WGS sequence"/>
</dbReference>
<organism evidence="2 3">
    <name type="scientific">Bradyrhizobium niftali</name>
    <dbReference type="NCBI Taxonomy" id="2560055"/>
    <lineage>
        <taxon>Bacteria</taxon>
        <taxon>Pseudomonadati</taxon>
        <taxon>Pseudomonadota</taxon>
        <taxon>Alphaproteobacteria</taxon>
        <taxon>Hyphomicrobiales</taxon>
        <taxon>Nitrobacteraceae</taxon>
        <taxon>Bradyrhizobium</taxon>
    </lineage>
</organism>